<dbReference type="CDD" id="cd03814">
    <property type="entry name" value="GT4-like"/>
    <property type="match status" value="1"/>
</dbReference>
<keyword evidence="2 6" id="KW-0328">Glycosyltransferase</keyword>
<dbReference type="SUPFAM" id="SSF53756">
    <property type="entry name" value="UDP-Glycosyltransferase/glycogen phosphorylase"/>
    <property type="match status" value="1"/>
</dbReference>
<comment type="caution">
    <text evidence="6">The sequence shown here is derived from an EMBL/GenBank/DDBJ whole genome shotgun (WGS) entry which is preliminary data.</text>
</comment>
<proteinExistence type="predicted"/>
<dbReference type="AlphaFoldDB" id="A0A853DHR4"/>
<evidence type="ECO:0000256" key="1">
    <source>
        <dbReference type="ARBA" id="ARBA00021292"/>
    </source>
</evidence>
<protein>
    <recommendedName>
        <fullName evidence="1">D-inositol 3-phosphate glycosyltransferase</fullName>
    </recommendedName>
</protein>
<dbReference type="InterPro" id="IPR028098">
    <property type="entry name" value="Glyco_trans_4-like_N"/>
</dbReference>
<dbReference type="GO" id="GO:0016758">
    <property type="term" value="F:hexosyltransferase activity"/>
    <property type="evidence" value="ECO:0007669"/>
    <property type="project" value="TreeGrafter"/>
</dbReference>
<dbReference type="InterPro" id="IPR050194">
    <property type="entry name" value="Glycosyltransferase_grp1"/>
</dbReference>
<evidence type="ECO:0000256" key="3">
    <source>
        <dbReference type="ARBA" id="ARBA00022679"/>
    </source>
</evidence>
<feature type="domain" description="Glycosyltransferase subfamily 4-like N-terminal" evidence="5">
    <location>
        <begin position="15"/>
        <end position="177"/>
    </location>
</feature>
<feature type="domain" description="Glycosyl transferase family 1" evidence="4">
    <location>
        <begin position="194"/>
        <end position="345"/>
    </location>
</feature>
<dbReference type="GO" id="GO:1901137">
    <property type="term" value="P:carbohydrate derivative biosynthetic process"/>
    <property type="evidence" value="ECO:0007669"/>
    <property type="project" value="UniProtKB-ARBA"/>
</dbReference>
<evidence type="ECO:0000313" key="7">
    <source>
        <dbReference type="Proteomes" id="UP000571817"/>
    </source>
</evidence>
<evidence type="ECO:0000259" key="5">
    <source>
        <dbReference type="Pfam" id="PF13439"/>
    </source>
</evidence>
<dbReference type="PANTHER" id="PTHR45947">
    <property type="entry name" value="SULFOQUINOVOSYL TRANSFERASE SQD2"/>
    <property type="match status" value="1"/>
</dbReference>
<keyword evidence="7" id="KW-1185">Reference proteome</keyword>
<dbReference type="RefSeq" id="WP_179482222.1">
    <property type="nucleotide sequence ID" value="NZ_JACCFW010000001.1"/>
</dbReference>
<dbReference type="Pfam" id="PF13439">
    <property type="entry name" value="Glyco_transf_4"/>
    <property type="match status" value="1"/>
</dbReference>
<dbReference type="Proteomes" id="UP000571817">
    <property type="component" value="Unassembled WGS sequence"/>
</dbReference>
<reference evidence="6 7" key="1">
    <citation type="submission" date="2020-07" db="EMBL/GenBank/DDBJ databases">
        <title>Sequencing the genomes of 1000 actinobacteria strains.</title>
        <authorList>
            <person name="Klenk H.-P."/>
        </authorList>
    </citation>
    <scope>NUCLEOTIDE SEQUENCE [LARGE SCALE GENOMIC DNA]</scope>
    <source>
        <strain evidence="6 7">DSM 29531</strain>
    </source>
</reference>
<name>A0A853DHR4_9MICO</name>
<dbReference type="Gene3D" id="3.40.50.2000">
    <property type="entry name" value="Glycogen Phosphorylase B"/>
    <property type="match status" value="2"/>
</dbReference>
<keyword evidence="3 6" id="KW-0808">Transferase</keyword>
<evidence type="ECO:0000256" key="2">
    <source>
        <dbReference type="ARBA" id="ARBA00022676"/>
    </source>
</evidence>
<evidence type="ECO:0000259" key="4">
    <source>
        <dbReference type="Pfam" id="PF00534"/>
    </source>
</evidence>
<accession>A0A853DHR4</accession>
<gene>
    <name evidence="6" type="ORF">HNR15_002462</name>
</gene>
<dbReference type="Pfam" id="PF00534">
    <property type="entry name" value="Glycos_transf_1"/>
    <property type="match status" value="1"/>
</dbReference>
<dbReference type="InterPro" id="IPR001296">
    <property type="entry name" value="Glyco_trans_1"/>
</dbReference>
<evidence type="ECO:0000313" key="6">
    <source>
        <dbReference type="EMBL" id="NYJ75499.1"/>
    </source>
</evidence>
<dbReference type="EMBL" id="JACCFW010000001">
    <property type="protein sequence ID" value="NYJ75499.1"/>
    <property type="molecule type" value="Genomic_DNA"/>
</dbReference>
<dbReference type="PANTHER" id="PTHR45947:SF3">
    <property type="entry name" value="SULFOQUINOVOSYL TRANSFERASE SQD2"/>
    <property type="match status" value="1"/>
</dbReference>
<organism evidence="6 7">
    <name type="scientific">Allobranchiibius huperziae</name>
    <dbReference type="NCBI Taxonomy" id="1874116"/>
    <lineage>
        <taxon>Bacteria</taxon>
        <taxon>Bacillati</taxon>
        <taxon>Actinomycetota</taxon>
        <taxon>Actinomycetes</taxon>
        <taxon>Micrococcales</taxon>
        <taxon>Dermacoccaceae</taxon>
        <taxon>Allobranchiibius</taxon>
    </lineage>
</organism>
<sequence>MRVAIVTESFLPTLNGVTTSVCRVADHLLDGGHQVLIVCPSPAPTSYRGARVHTVPGVTLRDFRVGVPFPDLSKVLADFRPDVVHAASPFALGARGIAAARDLGVPTVAVFQTDMATYLSQHAGTASSAVERVVWHWLRRVHSLADLTLAPSATCAADLERHGIPRVAPWGRGVDTDLFRPRGAADTATHELRRSLAPQGQTVVGYVGRLAPEKEVHRLAEIADLPDVALVVVGDGPSRAKLERLLPRARFLGYRQGAELARAYAAFDVFVHTGTCETFGQTLQEAMASGLPVVAPARGGPLDVIRAGVHGHHFDPDRPGALQEAVCGVLADPLGCRRMGAAGRQDALQRGWAPVVDQLLTYYGRVTHPAYDRRVAI</sequence>